<evidence type="ECO:0000313" key="2">
    <source>
        <dbReference type="EMBL" id="CCO17882.1"/>
    </source>
</evidence>
<dbReference type="GeneID" id="19014339"/>
<dbReference type="InterPro" id="IPR000836">
    <property type="entry name" value="PRTase_dom"/>
</dbReference>
<dbReference type="GO" id="GO:0000287">
    <property type="term" value="F:magnesium ion binding"/>
    <property type="evidence" value="ECO:0007669"/>
    <property type="project" value="TreeGrafter"/>
</dbReference>
<dbReference type="CDD" id="cd06223">
    <property type="entry name" value="PRTases_typeI"/>
    <property type="match status" value="1"/>
</dbReference>
<name>K8EIA5_9CHLO</name>
<dbReference type="RefSeq" id="XP_007511761.1">
    <property type="nucleotide sequence ID" value="XM_007511699.1"/>
</dbReference>
<dbReference type="EMBL" id="FO082271">
    <property type="protein sequence ID" value="CCO17882.1"/>
    <property type="molecule type" value="Genomic_DNA"/>
</dbReference>
<proteinExistence type="predicted"/>
<dbReference type="SUPFAM" id="SSF53271">
    <property type="entry name" value="PRTase-like"/>
    <property type="match status" value="1"/>
</dbReference>
<accession>K8EIA5</accession>
<keyword evidence="3" id="KW-1185">Reference proteome</keyword>
<protein>
    <submittedName>
        <fullName evidence="2">Hypoxanthine phosphoribosyltransferase</fullName>
    </submittedName>
</protein>
<dbReference type="GO" id="GO:0046100">
    <property type="term" value="P:hypoxanthine metabolic process"/>
    <property type="evidence" value="ECO:0007669"/>
    <property type="project" value="TreeGrafter"/>
</dbReference>
<dbReference type="PANTHER" id="PTHR43340:SF1">
    <property type="entry name" value="HYPOXANTHINE PHOSPHORIBOSYLTRANSFERASE"/>
    <property type="match status" value="1"/>
</dbReference>
<dbReference type="GO" id="GO:0006178">
    <property type="term" value="P:guanine salvage"/>
    <property type="evidence" value="ECO:0007669"/>
    <property type="project" value="TreeGrafter"/>
</dbReference>
<feature type="domain" description="Phosphoribosyltransferase" evidence="1">
    <location>
        <begin position="15"/>
        <end position="161"/>
    </location>
</feature>
<gene>
    <name evidence="2" type="ORF">Bathy08g03600</name>
</gene>
<dbReference type="GO" id="GO:0032264">
    <property type="term" value="P:IMP salvage"/>
    <property type="evidence" value="ECO:0007669"/>
    <property type="project" value="TreeGrafter"/>
</dbReference>
<dbReference type="GO" id="GO:0005829">
    <property type="term" value="C:cytosol"/>
    <property type="evidence" value="ECO:0007669"/>
    <property type="project" value="TreeGrafter"/>
</dbReference>
<sequence length="217" mass="24164">MKLREHPISRVLYSHEDIASAVENVASAIHARFGTTQYENVIFLPCMTGAMFFASDVMRRLHQMLLEEEEVIVDLELGSCVATSYENVNASGVGSEKVKNVHVKGNVRGKTVVVIEDIVDTGNTLVTLCDTLYAQGAKDVHCATLLNKQARRREENTKAFERLLARENDAESKEEGLYIGIECEDEFVVGFGLDYNGAYRGLPYIGVLTEKAIREMI</sequence>
<dbReference type="GO" id="GO:0004422">
    <property type="term" value="F:hypoxanthine phosphoribosyltransferase activity"/>
    <property type="evidence" value="ECO:0007669"/>
    <property type="project" value="TreeGrafter"/>
</dbReference>
<evidence type="ECO:0000313" key="3">
    <source>
        <dbReference type="Proteomes" id="UP000198341"/>
    </source>
</evidence>
<keyword evidence="2" id="KW-0328">Glycosyltransferase</keyword>
<dbReference type="PANTHER" id="PTHR43340">
    <property type="entry name" value="HYPOXANTHINE-GUANINE PHOSPHORIBOSYLTRANSFERASE"/>
    <property type="match status" value="1"/>
</dbReference>
<organism evidence="2 3">
    <name type="scientific">Bathycoccus prasinos</name>
    <dbReference type="NCBI Taxonomy" id="41875"/>
    <lineage>
        <taxon>Eukaryota</taxon>
        <taxon>Viridiplantae</taxon>
        <taxon>Chlorophyta</taxon>
        <taxon>Mamiellophyceae</taxon>
        <taxon>Mamiellales</taxon>
        <taxon>Bathycoccaceae</taxon>
        <taxon>Bathycoccus</taxon>
    </lineage>
</organism>
<dbReference type="OrthoDB" id="9449045at2759"/>
<evidence type="ECO:0000259" key="1">
    <source>
        <dbReference type="Pfam" id="PF00156"/>
    </source>
</evidence>
<dbReference type="InterPro" id="IPR029057">
    <property type="entry name" value="PRTase-like"/>
</dbReference>
<dbReference type="KEGG" id="bpg:Bathy08g03600"/>
<dbReference type="Proteomes" id="UP000198341">
    <property type="component" value="Chromosome 8"/>
</dbReference>
<dbReference type="Gene3D" id="3.40.50.2020">
    <property type="match status" value="1"/>
</dbReference>
<reference evidence="2 3" key="1">
    <citation type="submission" date="2011-10" db="EMBL/GenBank/DDBJ databases">
        <authorList>
            <person name="Genoscope - CEA"/>
        </authorList>
    </citation>
    <scope>NUCLEOTIDE SEQUENCE [LARGE SCALE GENOMIC DNA]</scope>
    <source>
        <strain evidence="2 3">RCC 1105</strain>
    </source>
</reference>
<keyword evidence="2" id="KW-0808">Transferase</keyword>
<dbReference type="AlphaFoldDB" id="K8EIA5"/>
<dbReference type="STRING" id="41875.K8EIA5"/>
<dbReference type="InterPro" id="IPR050408">
    <property type="entry name" value="HGPRT"/>
</dbReference>
<dbReference type="eggNOG" id="KOG3367">
    <property type="taxonomic scope" value="Eukaryota"/>
</dbReference>
<dbReference type="Pfam" id="PF00156">
    <property type="entry name" value="Pribosyltran"/>
    <property type="match status" value="1"/>
</dbReference>
<dbReference type="GO" id="GO:0032263">
    <property type="term" value="P:GMP salvage"/>
    <property type="evidence" value="ECO:0007669"/>
    <property type="project" value="TreeGrafter"/>
</dbReference>